<reference evidence="4" key="1">
    <citation type="submission" date="2021-01" db="EMBL/GenBank/DDBJ databases">
        <title>Ramlibacter sp. strain AW1 16S ribosomal RNA gene Genome sequencing and assembly.</title>
        <authorList>
            <person name="Kang M."/>
        </authorList>
    </citation>
    <scope>NUCLEOTIDE SEQUENCE</scope>
    <source>
        <strain evidence="4">AW1</strain>
    </source>
</reference>
<dbReference type="PANTHER" id="PTHR43008:SF4">
    <property type="entry name" value="CHAIN DEHYDROGENASE, PUTATIVE (AFU_ORTHOLOGUE AFUA_4G08710)-RELATED"/>
    <property type="match status" value="1"/>
</dbReference>
<dbReference type="EMBL" id="JAEQNA010000006">
    <property type="protein sequence ID" value="MBL0421862.1"/>
    <property type="molecule type" value="Genomic_DNA"/>
</dbReference>
<evidence type="ECO:0000256" key="3">
    <source>
        <dbReference type="RuleBase" id="RU000363"/>
    </source>
</evidence>
<dbReference type="AlphaFoldDB" id="A0A936ZL80"/>
<evidence type="ECO:0000256" key="1">
    <source>
        <dbReference type="ARBA" id="ARBA00006484"/>
    </source>
</evidence>
<dbReference type="InterPro" id="IPR036291">
    <property type="entry name" value="NAD(P)-bd_dom_sf"/>
</dbReference>
<accession>A0A936ZL80</accession>
<dbReference type="PRINTS" id="PR00081">
    <property type="entry name" value="GDHRDH"/>
</dbReference>
<gene>
    <name evidence="4" type="ORF">JI739_16050</name>
</gene>
<dbReference type="Gene3D" id="3.40.50.720">
    <property type="entry name" value="NAD(P)-binding Rossmann-like Domain"/>
    <property type="match status" value="1"/>
</dbReference>
<comment type="similarity">
    <text evidence="1 3">Belongs to the short-chain dehydrogenases/reductases (SDR) family.</text>
</comment>
<proteinExistence type="inferred from homology"/>
<dbReference type="PANTHER" id="PTHR43008">
    <property type="entry name" value="BENZIL REDUCTASE"/>
    <property type="match status" value="1"/>
</dbReference>
<dbReference type="PROSITE" id="PS00061">
    <property type="entry name" value="ADH_SHORT"/>
    <property type="match status" value="1"/>
</dbReference>
<comment type="caution">
    <text evidence="4">The sequence shown here is derived from an EMBL/GenBank/DDBJ whole genome shotgun (WGS) entry which is preliminary data.</text>
</comment>
<name>A0A936ZL80_9BURK</name>
<dbReference type="FunFam" id="3.40.50.720:FF:000084">
    <property type="entry name" value="Short-chain dehydrogenase reductase"/>
    <property type="match status" value="1"/>
</dbReference>
<dbReference type="PRINTS" id="PR00080">
    <property type="entry name" value="SDRFAMILY"/>
</dbReference>
<keyword evidence="2" id="KW-0560">Oxidoreductase</keyword>
<dbReference type="InterPro" id="IPR002347">
    <property type="entry name" value="SDR_fam"/>
</dbReference>
<evidence type="ECO:0000313" key="5">
    <source>
        <dbReference type="Proteomes" id="UP000613011"/>
    </source>
</evidence>
<protein>
    <submittedName>
        <fullName evidence="4">SDR family NAD(P)-dependent oxidoreductase</fullName>
    </submittedName>
</protein>
<evidence type="ECO:0000313" key="4">
    <source>
        <dbReference type="EMBL" id="MBL0421862.1"/>
    </source>
</evidence>
<dbReference type="RefSeq" id="WP_201684943.1">
    <property type="nucleotide sequence ID" value="NZ_JAEQNA010000006.1"/>
</dbReference>
<sequence>MTGWLKDRVAIVTGAADGIGAAVARRYLAEGAAGVVAVDRDAARLQALQRSDAGRLVAVVGDVRDHDTHARATEQALERFGRLDVLVANAGVFDFRRPLRGYDAASLAATMDELFAINLRGYLYAAMAAREALAAAGGSIIFTASVASYHAGGGGILYTMGKHAVVGMVRQLALELAPRVRVNGVGPGGTLTGLAGTESLGHAQRRIVGDAAQFHERVGAAVPLGFAQSPEHHTGLYVLLASAENAPAVTGEIFMSDGGVGARSI</sequence>
<keyword evidence="5" id="KW-1185">Reference proteome</keyword>
<dbReference type="SUPFAM" id="SSF51735">
    <property type="entry name" value="NAD(P)-binding Rossmann-fold domains"/>
    <property type="match status" value="1"/>
</dbReference>
<dbReference type="GO" id="GO:0050664">
    <property type="term" value="F:oxidoreductase activity, acting on NAD(P)H, oxygen as acceptor"/>
    <property type="evidence" value="ECO:0007669"/>
    <property type="project" value="TreeGrafter"/>
</dbReference>
<dbReference type="Proteomes" id="UP000613011">
    <property type="component" value="Unassembled WGS sequence"/>
</dbReference>
<evidence type="ECO:0000256" key="2">
    <source>
        <dbReference type="ARBA" id="ARBA00023002"/>
    </source>
</evidence>
<dbReference type="Pfam" id="PF00106">
    <property type="entry name" value="adh_short"/>
    <property type="match status" value="1"/>
</dbReference>
<dbReference type="InterPro" id="IPR020904">
    <property type="entry name" value="Sc_DH/Rdtase_CS"/>
</dbReference>
<organism evidence="4 5">
    <name type="scientific">Ramlibacter aurantiacus</name>
    <dbReference type="NCBI Taxonomy" id="2801330"/>
    <lineage>
        <taxon>Bacteria</taxon>
        <taxon>Pseudomonadati</taxon>
        <taxon>Pseudomonadota</taxon>
        <taxon>Betaproteobacteria</taxon>
        <taxon>Burkholderiales</taxon>
        <taxon>Comamonadaceae</taxon>
        <taxon>Ramlibacter</taxon>
    </lineage>
</organism>